<feature type="region of interest" description="Disordered" evidence="4">
    <location>
        <begin position="1"/>
        <end position="23"/>
    </location>
</feature>
<proteinExistence type="predicted"/>
<evidence type="ECO:0000256" key="3">
    <source>
        <dbReference type="ARBA" id="ARBA00023180"/>
    </source>
</evidence>
<dbReference type="InterPro" id="IPR013519">
    <property type="entry name" value="Int_alpha_beta-p"/>
</dbReference>
<dbReference type="PROSITE" id="PS51470">
    <property type="entry name" value="FG_GAP"/>
    <property type="match status" value="2"/>
</dbReference>
<evidence type="ECO:0000256" key="2">
    <source>
        <dbReference type="ARBA" id="ARBA00022737"/>
    </source>
</evidence>
<dbReference type="PANTHER" id="PTHR36220:SF1">
    <property type="entry name" value="GAMMA TUBULIN COMPLEX COMPONENT C-TERMINAL DOMAIN-CONTAINING PROTEIN"/>
    <property type="match status" value="1"/>
</dbReference>
<dbReference type="PANTHER" id="PTHR36220">
    <property type="entry name" value="UNNAMED PRODUCT"/>
    <property type="match status" value="1"/>
</dbReference>
<dbReference type="InterPro" id="IPR028994">
    <property type="entry name" value="Integrin_alpha_N"/>
</dbReference>
<keyword evidence="2" id="KW-0677">Repeat</keyword>
<evidence type="ECO:0000256" key="4">
    <source>
        <dbReference type="SAM" id="MobiDB-lite"/>
    </source>
</evidence>
<name>A0ABM9H7N5_STRGL</name>
<dbReference type="Pfam" id="PF01839">
    <property type="entry name" value="FG-GAP"/>
    <property type="match status" value="1"/>
</dbReference>
<dbReference type="Gene3D" id="2.130.10.130">
    <property type="entry name" value="Integrin alpha, N-terminal"/>
    <property type="match status" value="1"/>
</dbReference>
<dbReference type="Proteomes" id="UP001154015">
    <property type="component" value="Unassembled WGS sequence"/>
</dbReference>
<dbReference type="RefSeq" id="WP_244203686.1">
    <property type="nucleotide sequence ID" value="NZ_JBIBEA010000007.1"/>
</dbReference>
<dbReference type="InterPro" id="IPR013517">
    <property type="entry name" value="FG-GAP"/>
</dbReference>
<gene>
    <name evidence="5" type="ORF">SGL43_06721</name>
</gene>
<evidence type="ECO:0008006" key="7">
    <source>
        <dbReference type="Google" id="ProtNLM"/>
    </source>
</evidence>
<comment type="caution">
    <text evidence="5">The sequence shown here is derived from an EMBL/GenBank/DDBJ whole genome shotgun (WGS) entry which is preliminary data.</text>
</comment>
<reference evidence="5" key="1">
    <citation type="submission" date="2022-03" db="EMBL/GenBank/DDBJ databases">
        <authorList>
            <person name="Leyn A S."/>
        </authorList>
    </citation>
    <scope>NUCLEOTIDE SEQUENCE</scope>
    <source>
        <strain evidence="5">Streptomyces globisporus 4-3</strain>
    </source>
</reference>
<sequence length="546" mass="55214">MTDHRHISPELGAFSGQSGRTEIPDRAKGRRLALRAALTACVAGAVVATTLVLDTAPAPGTDRRSPVAAAGCSGTDSDFNGDGIRDVAIADPEATVSGIERAGLVHIVYGGGKGVLDLSQETPNVSDGAERDDQFGFSIAVYDANLDGCSDIAVGIPYEDVGTVKDAGLVHLVYGSPAGLGQGAVASVGLRQGSDGKLAGGYEAEDWVGYALAAGRSATNVPFLVVGVPGEDGPGGADIGTAHYVYGTDLKSASFGQDSTGVWEDSEPYDRFGSSIASTDRHFVVGVPGESIGAVQFAGAVVAFRPSLNTDGIPAPMFGMGQGRVEGPDSAAQAGDGYGTSLTMAPYRPTGATGANDSLLAVGAPGEDLSTTVDAGAVQVYHIKSDQTVVHTQWIDQNAPGVEGEAEPGDFFGQRVAAVNTAPHAVSTAASMRLAVGVPGEEYGTELMESGGVALFSMLGAPGAADSWIEPGHGIPGEPAPRQFIGMSLGGSPSLLYVGLPYGPARNRAVHGFPWNVASDGAPSLTFKPGEGGLPTGVAAFGSTVR</sequence>
<organism evidence="5 6">
    <name type="scientific">Streptomyces globisporus</name>
    <dbReference type="NCBI Taxonomy" id="1908"/>
    <lineage>
        <taxon>Bacteria</taxon>
        <taxon>Bacillati</taxon>
        <taxon>Actinomycetota</taxon>
        <taxon>Actinomycetes</taxon>
        <taxon>Kitasatosporales</taxon>
        <taxon>Streptomycetaceae</taxon>
        <taxon>Streptomyces</taxon>
    </lineage>
</organism>
<evidence type="ECO:0000313" key="5">
    <source>
        <dbReference type="EMBL" id="CAH9419666.1"/>
    </source>
</evidence>
<evidence type="ECO:0000313" key="6">
    <source>
        <dbReference type="Proteomes" id="UP001154015"/>
    </source>
</evidence>
<keyword evidence="1" id="KW-0732">Signal</keyword>
<protein>
    <recommendedName>
        <fullName evidence="7">VCBS repeat-containing protein</fullName>
    </recommendedName>
</protein>
<dbReference type="SMART" id="SM00191">
    <property type="entry name" value="Int_alpha"/>
    <property type="match status" value="4"/>
</dbReference>
<accession>A0ABM9H7N5</accession>
<dbReference type="EMBL" id="CAKXYP010000026">
    <property type="protein sequence ID" value="CAH9419666.1"/>
    <property type="molecule type" value="Genomic_DNA"/>
</dbReference>
<keyword evidence="6" id="KW-1185">Reference proteome</keyword>
<evidence type="ECO:0000256" key="1">
    <source>
        <dbReference type="ARBA" id="ARBA00022729"/>
    </source>
</evidence>
<keyword evidence="3" id="KW-0325">Glycoprotein</keyword>
<dbReference type="SUPFAM" id="SSF69318">
    <property type="entry name" value="Integrin alpha N-terminal domain"/>
    <property type="match status" value="1"/>
</dbReference>